<evidence type="ECO:0000259" key="1">
    <source>
        <dbReference type="PROSITE" id="PS51444"/>
    </source>
</evidence>
<dbReference type="EMBL" id="JBDODL010002589">
    <property type="protein sequence ID" value="MES1922325.1"/>
    <property type="molecule type" value="Genomic_DNA"/>
</dbReference>
<dbReference type="Pfam" id="PF02181">
    <property type="entry name" value="FH2"/>
    <property type="match status" value="1"/>
</dbReference>
<organism evidence="2 3">
    <name type="scientific">Bonamia ostreae</name>
    <dbReference type="NCBI Taxonomy" id="126728"/>
    <lineage>
        <taxon>Eukaryota</taxon>
        <taxon>Sar</taxon>
        <taxon>Rhizaria</taxon>
        <taxon>Endomyxa</taxon>
        <taxon>Ascetosporea</taxon>
        <taxon>Haplosporida</taxon>
        <taxon>Bonamia</taxon>
    </lineage>
</organism>
<dbReference type="SUPFAM" id="SSF101447">
    <property type="entry name" value="Formin homology 2 domain (FH2 domain)"/>
    <property type="match status" value="1"/>
</dbReference>
<evidence type="ECO:0000313" key="2">
    <source>
        <dbReference type="EMBL" id="MES1922325.1"/>
    </source>
</evidence>
<reference evidence="2 3" key="1">
    <citation type="journal article" date="2024" name="BMC Biol.">
        <title>Comparative genomics of Ascetosporea gives new insight into the evolutionary basis for animal parasitism in Rhizaria.</title>
        <authorList>
            <person name="Hiltunen Thoren M."/>
            <person name="Onut-Brannstrom I."/>
            <person name="Alfjorden A."/>
            <person name="Peckova H."/>
            <person name="Swords F."/>
            <person name="Hooper C."/>
            <person name="Holzer A.S."/>
            <person name="Bass D."/>
            <person name="Burki F."/>
        </authorList>
    </citation>
    <scope>NUCLEOTIDE SEQUENCE [LARGE SCALE GENOMIC DNA]</scope>
    <source>
        <strain evidence="2">20-A016</strain>
    </source>
</reference>
<gene>
    <name evidence="2" type="ORF">MHBO_003833</name>
</gene>
<dbReference type="Proteomes" id="UP001439008">
    <property type="component" value="Unassembled WGS sequence"/>
</dbReference>
<name>A0ABV2ARN0_9EUKA</name>
<sequence length="194" mass="22707">KKRVKPRKRMKPLFWNKIVLSKEELDKKEVIWAKMEEVKINKKAFENLFCIKKKNARGKNKKSKTKKDKEDDTSGIKCVLGGKKSNAVGIMLSSLPDLSVLPDILLEMDDLMLNETQINGMLNNLPTKEEIKKITEADKPGTNWDKPEKYFLLLIKIPNYEFRLKTWIFELRFDNNVNYIQTQFDKQINGCKVL</sequence>
<dbReference type="Gene3D" id="1.20.58.2220">
    <property type="entry name" value="Formin, FH2 domain"/>
    <property type="match status" value="1"/>
</dbReference>
<proteinExistence type="predicted"/>
<dbReference type="PANTHER" id="PTHR45920">
    <property type="entry name" value="FORMIN HOMOLOGY 2 DOMAIN CONTAINING, ISOFORM I"/>
    <property type="match status" value="1"/>
</dbReference>
<protein>
    <recommendedName>
        <fullName evidence="1">FH2 domain-containing protein</fullName>
    </recommendedName>
</protein>
<dbReference type="PANTHER" id="PTHR45920:SF7">
    <property type="entry name" value="FORMIN-G"/>
    <property type="match status" value="1"/>
</dbReference>
<evidence type="ECO:0000313" key="3">
    <source>
        <dbReference type="Proteomes" id="UP001439008"/>
    </source>
</evidence>
<feature type="non-terminal residue" evidence="2">
    <location>
        <position position="1"/>
    </location>
</feature>
<dbReference type="PROSITE" id="PS51444">
    <property type="entry name" value="FH2"/>
    <property type="match status" value="1"/>
</dbReference>
<feature type="domain" description="FH2" evidence="1">
    <location>
        <begin position="1"/>
        <end position="194"/>
    </location>
</feature>
<accession>A0ABV2ARN0</accession>
<feature type="non-terminal residue" evidence="2">
    <location>
        <position position="194"/>
    </location>
</feature>
<comment type="caution">
    <text evidence="2">The sequence shown here is derived from an EMBL/GenBank/DDBJ whole genome shotgun (WGS) entry which is preliminary data.</text>
</comment>
<dbReference type="InterPro" id="IPR015425">
    <property type="entry name" value="FH2_Formin"/>
</dbReference>
<dbReference type="InterPro" id="IPR042201">
    <property type="entry name" value="FH2_Formin_sf"/>
</dbReference>
<keyword evidence="3" id="KW-1185">Reference proteome</keyword>